<evidence type="ECO:0000313" key="1">
    <source>
        <dbReference type="EMBL" id="TRL38345.1"/>
    </source>
</evidence>
<evidence type="ECO:0000313" key="2">
    <source>
        <dbReference type="Proteomes" id="UP000316781"/>
    </source>
</evidence>
<gene>
    <name evidence="1" type="ORF">FM996_00510</name>
</gene>
<reference evidence="1 2" key="1">
    <citation type="submission" date="2019-07" db="EMBL/GenBank/DDBJ databases">
        <title>Ln-dependent methylotrophs.</title>
        <authorList>
            <person name="Tani A."/>
        </authorList>
    </citation>
    <scope>NUCLEOTIDE SEQUENCE [LARGE SCALE GENOMIC DNA]</scope>
    <source>
        <strain evidence="1 2">SM89A</strain>
    </source>
</reference>
<dbReference type="AlphaFoldDB" id="A0A549T913"/>
<organism evidence="1 2">
    <name type="scientific">Methylosinus sporium</name>
    <dbReference type="NCBI Taxonomy" id="428"/>
    <lineage>
        <taxon>Bacteria</taxon>
        <taxon>Pseudomonadati</taxon>
        <taxon>Pseudomonadota</taxon>
        <taxon>Alphaproteobacteria</taxon>
        <taxon>Hyphomicrobiales</taxon>
        <taxon>Methylocystaceae</taxon>
        <taxon>Methylosinus</taxon>
    </lineage>
</organism>
<name>A0A549T913_METSR</name>
<proteinExistence type="predicted"/>
<protein>
    <submittedName>
        <fullName evidence="1">Uncharacterized protein</fullName>
    </submittedName>
</protein>
<accession>A0A549T913</accession>
<dbReference type="Proteomes" id="UP000316781">
    <property type="component" value="Unassembled WGS sequence"/>
</dbReference>
<dbReference type="EMBL" id="VJMF01000002">
    <property type="protein sequence ID" value="TRL38345.1"/>
    <property type="molecule type" value="Genomic_DNA"/>
</dbReference>
<comment type="caution">
    <text evidence="1">The sequence shown here is derived from an EMBL/GenBank/DDBJ whole genome shotgun (WGS) entry which is preliminary data.</text>
</comment>
<sequence>MKVSAPKTRTFVNEIIRSSDGLSIAEIAMKMRKKHPEIIAEEQLDLESVGFKKIIGDVLRWKSGSVAGAQLDFFREFGLPKRISVGVSIRGAKKRIYRSRYTLTLAEAEACVAQRERPPSRSTVTDELKRAIAFAKSRGASSEDKLFEIWREAHGAGGGL</sequence>